<dbReference type="Proteomes" id="UP000217431">
    <property type="component" value="Chromosome I"/>
</dbReference>
<protein>
    <submittedName>
        <fullName evidence="2">Uncharacterized protein</fullName>
    </submittedName>
</protein>
<dbReference type="AlphaFoldDB" id="A0A0S3UGK1"/>
<dbReference type="RefSeq" id="WP_096404780.1">
    <property type="nucleotide sequence ID" value="NZ_AP014597.1"/>
</dbReference>
<evidence type="ECO:0000256" key="1">
    <source>
        <dbReference type="SAM" id="SignalP"/>
    </source>
</evidence>
<evidence type="ECO:0000313" key="3">
    <source>
        <dbReference type="Proteomes" id="UP000217431"/>
    </source>
</evidence>
<organism evidence="2 3">
    <name type="scientific">Prevotella intermedia</name>
    <dbReference type="NCBI Taxonomy" id="28131"/>
    <lineage>
        <taxon>Bacteria</taxon>
        <taxon>Pseudomonadati</taxon>
        <taxon>Bacteroidota</taxon>
        <taxon>Bacteroidia</taxon>
        <taxon>Bacteroidales</taxon>
        <taxon>Prevotellaceae</taxon>
        <taxon>Prevotella</taxon>
    </lineage>
</organism>
<proteinExistence type="predicted"/>
<evidence type="ECO:0000313" key="2">
    <source>
        <dbReference type="EMBL" id="BAU16621.1"/>
    </source>
</evidence>
<dbReference type="EMBL" id="AP014597">
    <property type="protein sequence ID" value="BAU16621.1"/>
    <property type="molecule type" value="Genomic_DNA"/>
</dbReference>
<accession>A0A0S3UGK1</accession>
<feature type="chain" id="PRO_5006619782" evidence="1">
    <location>
        <begin position="22"/>
        <end position="152"/>
    </location>
</feature>
<sequence length="152" mass="17017">MMKKKMGVVFLLLAFALNLSAQRQVSGVEFMADKAKTMEVLEKKFGAPYLLGGGKATYKNVVFDGETYNEAECFFNEEGKLNQLRLKTNCGNRKNAIARMNKLAKKYEQSYNTTYSENSDDGKFVVGYDTKGGTTIMISTFKNSCQLSFGLF</sequence>
<name>A0A0S3UGK1_PREIN</name>
<reference evidence="2 3" key="1">
    <citation type="journal article" date="2016" name="DNA Res.">
        <title>The complete genome sequencing of Prevotella intermedia strain OMA14 and a subsequent fine-scale, intra-species genomic comparison reveal an unusual amplification of conjugative and mobile transposons and identify a novel Prevotella-lineage-specific repeat.</title>
        <authorList>
            <person name="Naito M."/>
            <person name="Ogura Y."/>
            <person name="Itoh T."/>
            <person name="Shoji M."/>
            <person name="Okamoto M."/>
            <person name="Hayashi T."/>
            <person name="Nakayama K."/>
        </authorList>
    </citation>
    <scope>NUCLEOTIDE SEQUENCE [LARGE SCALE GENOMIC DNA]</scope>
    <source>
        <strain evidence="2 3">OMA14</strain>
    </source>
</reference>
<gene>
    <name evidence="2" type="ORF">PIOMA14_I_0112</name>
</gene>
<feature type="signal peptide" evidence="1">
    <location>
        <begin position="1"/>
        <end position="21"/>
    </location>
</feature>
<keyword evidence="1" id="KW-0732">Signal</keyword>